<accession>A0A061JLV9</accession>
<dbReference type="OrthoDB" id="6890537at2"/>
<proteinExistence type="predicted"/>
<evidence type="ECO:0000313" key="1">
    <source>
        <dbReference type="EMBL" id="EWC39593.1"/>
    </source>
</evidence>
<dbReference type="AlphaFoldDB" id="A0A061JLV9"/>
<protein>
    <submittedName>
        <fullName evidence="1">Uncharacterized protein</fullName>
    </submittedName>
</protein>
<comment type="caution">
    <text evidence="1">The sequence shown here is derived from an EMBL/GenBank/DDBJ whole genome shotgun (WGS) entry which is preliminary data.</text>
</comment>
<dbReference type="HOGENOM" id="CLU_177021_0_0_6"/>
<dbReference type="Proteomes" id="UP000026923">
    <property type="component" value="Unassembled WGS sequence"/>
</dbReference>
<name>A0A061JLV9_STUST</name>
<dbReference type="EMBL" id="AMCZ02000035">
    <property type="protein sequence ID" value="EWC39593.1"/>
    <property type="molecule type" value="Genomic_DNA"/>
</dbReference>
<reference evidence="1 2" key="1">
    <citation type="journal article" date="2013" name="Genome Announc.">
        <title>Draft Genome of the Nitrogen-Fixing Bacterium Pseudomonas stutzeri Strain KOS6 Isolated from Industrial Hydrocarbon Sludge.</title>
        <authorList>
            <person name="Grigoryeva T.V."/>
            <person name="Laikov A.V."/>
            <person name="Naumova R.P."/>
            <person name="Manolov A.I."/>
            <person name="Larin A.K."/>
            <person name="Karpova I.Y."/>
            <person name="Semashko T.A."/>
            <person name="Alexeev D.G."/>
            <person name="Kostryukova E.S."/>
            <person name="Muller R."/>
            <person name="Govorun V.M."/>
        </authorList>
    </citation>
    <scope>NUCLEOTIDE SEQUENCE [LARGE SCALE GENOMIC DNA]</scope>
    <source>
        <strain evidence="1 2">KOS6</strain>
    </source>
</reference>
<gene>
    <name evidence="1" type="ORF">B597_019575</name>
</gene>
<dbReference type="RefSeq" id="WP_003297486.1">
    <property type="nucleotide sequence ID" value="NZ_KK020676.1"/>
</dbReference>
<sequence>MKFEIDLDEYLLSVEVTHCAVVEPDYRCRDSADDYYGYREMEFEVISGSVFDEDGNETELGRNGCAGVAEQYAEDIEDRLWTLIEKKREAA</sequence>
<organism evidence="1 2">
    <name type="scientific">Stutzerimonas stutzeri KOS6</name>
    <dbReference type="NCBI Taxonomy" id="1218352"/>
    <lineage>
        <taxon>Bacteria</taxon>
        <taxon>Pseudomonadati</taxon>
        <taxon>Pseudomonadota</taxon>
        <taxon>Gammaproteobacteria</taxon>
        <taxon>Pseudomonadales</taxon>
        <taxon>Pseudomonadaceae</taxon>
        <taxon>Stutzerimonas</taxon>
    </lineage>
</organism>
<evidence type="ECO:0000313" key="2">
    <source>
        <dbReference type="Proteomes" id="UP000026923"/>
    </source>
</evidence>